<evidence type="ECO:0000256" key="7">
    <source>
        <dbReference type="ARBA" id="ARBA00022729"/>
    </source>
</evidence>
<proteinExistence type="inferred from homology"/>
<evidence type="ECO:0000256" key="12">
    <source>
        <dbReference type="ARBA" id="ARBA00022889"/>
    </source>
</evidence>
<dbReference type="CDD" id="cd00037">
    <property type="entry name" value="CLECT"/>
    <property type="match status" value="1"/>
</dbReference>
<evidence type="ECO:0000256" key="14">
    <source>
        <dbReference type="ARBA" id="ARBA00023180"/>
    </source>
</evidence>
<keyword evidence="9" id="KW-0677">Repeat</keyword>
<evidence type="ECO:0000313" key="20">
    <source>
        <dbReference type="EMBL" id="KAG8455135.1"/>
    </source>
</evidence>
<keyword evidence="14" id="KW-0325">Glycoprotein</keyword>
<name>A0A8T2KCE6_9PIPI</name>
<evidence type="ECO:0000256" key="10">
    <source>
        <dbReference type="ARBA" id="ARBA00022837"/>
    </source>
</evidence>
<accession>A0A8T2KCE6</accession>
<dbReference type="GO" id="GO:0009653">
    <property type="term" value="P:anatomical structure morphogenesis"/>
    <property type="evidence" value="ECO:0007669"/>
    <property type="project" value="TreeGrafter"/>
</dbReference>
<dbReference type="AlphaFoldDB" id="A0A8T2KCE6"/>
<dbReference type="FunFam" id="3.10.100.10:FF:000081">
    <property type="entry name" value="FRAS1 related extracellular matrix 1"/>
    <property type="match status" value="1"/>
</dbReference>
<dbReference type="GO" id="GO:0030246">
    <property type="term" value="F:carbohydrate binding"/>
    <property type="evidence" value="ECO:0007669"/>
    <property type="project" value="UniProtKB-KW"/>
</dbReference>
<dbReference type="InterPro" id="IPR016187">
    <property type="entry name" value="CTDL_fold"/>
</dbReference>
<comment type="caution">
    <text evidence="20">The sequence shown here is derived from an EMBL/GenBank/DDBJ whole genome shotgun (WGS) entry which is preliminary data.</text>
</comment>
<dbReference type="InterPro" id="IPR016186">
    <property type="entry name" value="C-type_lectin-like/link_sf"/>
</dbReference>
<keyword evidence="3" id="KW-0217">Developmental protein</keyword>
<dbReference type="InterPro" id="IPR051561">
    <property type="entry name" value="FRAS1_ECM"/>
</dbReference>
<protein>
    <recommendedName>
        <fullName evidence="17">FRAS1-related extracellular matrix protein 1</fullName>
    </recommendedName>
    <alternativeName>
        <fullName evidence="18">Protein QBRICK</fullName>
    </alternativeName>
</protein>
<evidence type="ECO:0000256" key="2">
    <source>
        <dbReference type="ARBA" id="ARBA00005529"/>
    </source>
</evidence>
<keyword evidence="10" id="KW-0106">Calcium</keyword>
<evidence type="ECO:0000256" key="6">
    <source>
        <dbReference type="ARBA" id="ARBA00022723"/>
    </source>
</evidence>
<dbReference type="PANTHER" id="PTHR45739:SF7">
    <property type="entry name" value="FRAS1-RELATED EXTRACELLULAR MATRIX PROTEIN 1"/>
    <property type="match status" value="1"/>
</dbReference>
<dbReference type="EMBL" id="JAACNH010000001">
    <property type="protein sequence ID" value="KAG8455135.1"/>
    <property type="molecule type" value="Genomic_DNA"/>
</dbReference>
<keyword evidence="7" id="KW-0732">Signal</keyword>
<feature type="domain" description="C-type lectin" evidence="19">
    <location>
        <begin position="46"/>
        <end position="153"/>
    </location>
</feature>
<keyword evidence="4" id="KW-0964">Secreted</keyword>
<evidence type="ECO:0000259" key="19">
    <source>
        <dbReference type="PROSITE" id="PS50041"/>
    </source>
</evidence>
<dbReference type="Pfam" id="PF00059">
    <property type="entry name" value="Lectin_C"/>
    <property type="match status" value="1"/>
</dbReference>
<organism evidence="20 21">
    <name type="scientific">Hymenochirus boettgeri</name>
    <name type="common">Congo dwarf clawed frog</name>
    <dbReference type="NCBI Taxonomy" id="247094"/>
    <lineage>
        <taxon>Eukaryota</taxon>
        <taxon>Metazoa</taxon>
        <taxon>Chordata</taxon>
        <taxon>Craniata</taxon>
        <taxon>Vertebrata</taxon>
        <taxon>Euteleostomi</taxon>
        <taxon>Amphibia</taxon>
        <taxon>Batrachia</taxon>
        <taxon>Anura</taxon>
        <taxon>Pipoidea</taxon>
        <taxon>Pipidae</taxon>
        <taxon>Pipinae</taxon>
        <taxon>Hymenochirus</taxon>
    </lineage>
</organism>
<evidence type="ECO:0000313" key="21">
    <source>
        <dbReference type="Proteomes" id="UP000812440"/>
    </source>
</evidence>
<gene>
    <name evidence="20" type="ORF">GDO86_001373</name>
</gene>
<evidence type="ECO:0000256" key="17">
    <source>
        <dbReference type="ARBA" id="ARBA00074560"/>
    </source>
</evidence>
<keyword evidence="8" id="KW-0430">Lectin</keyword>
<dbReference type="OrthoDB" id="430044at2759"/>
<dbReference type="PROSITE" id="PS50041">
    <property type="entry name" value="C_TYPE_LECTIN_2"/>
    <property type="match status" value="1"/>
</dbReference>
<dbReference type="GO" id="GO:0005604">
    <property type="term" value="C:basement membrane"/>
    <property type="evidence" value="ECO:0007669"/>
    <property type="project" value="UniProtKB-SubCell"/>
</dbReference>
<keyword evidence="21" id="KW-1185">Reference proteome</keyword>
<keyword evidence="6" id="KW-0479">Metal-binding</keyword>
<evidence type="ECO:0000256" key="9">
    <source>
        <dbReference type="ARBA" id="ARBA00022737"/>
    </source>
</evidence>
<dbReference type="GO" id="GO:0046872">
    <property type="term" value="F:metal ion binding"/>
    <property type="evidence" value="ECO:0007669"/>
    <property type="project" value="UniProtKB-KW"/>
</dbReference>
<dbReference type="SMART" id="SM00034">
    <property type="entry name" value="CLECT"/>
    <property type="match status" value="1"/>
</dbReference>
<evidence type="ECO:0000256" key="1">
    <source>
        <dbReference type="ARBA" id="ARBA00004302"/>
    </source>
</evidence>
<comment type="similarity">
    <text evidence="2">Belongs to the FRAS1 family.</text>
</comment>
<evidence type="ECO:0000256" key="18">
    <source>
        <dbReference type="ARBA" id="ARBA00081243"/>
    </source>
</evidence>
<evidence type="ECO:0000256" key="3">
    <source>
        <dbReference type="ARBA" id="ARBA00022473"/>
    </source>
</evidence>
<evidence type="ECO:0000256" key="11">
    <source>
        <dbReference type="ARBA" id="ARBA00022869"/>
    </source>
</evidence>
<keyword evidence="5" id="KW-0272">Extracellular matrix</keyword>
<evidence type="ECO:0000256" key="16">
    <source>
        <dbReference type="ARBA" id="ARBA00065340"/>
    </source>
</evidence>
<reference evidence="20" key="1">
    <citation type="thesis" date="2020" institute="ProQuest LLC" country="789 East Eisenhower Parkway, Ann Arbor, MI, USA">
        <title>Comparative Genomics and Chromosome Evolution.</title>
        <authorList>
            <person name="Mudd A.B."/>
        </authorList>
    </citation>
    <scope>NUCLEOTIDE SEQUENCE</scope>
    <source>
        <strain evidence="20">Female2</strain>
        <tissue evidence="20">Blood</tissue>
    </source>
</reference>
<sequence length="165" mass="19128">MPPALKGLLQFEDTAQRLYQCDGLSWKPWITDSTGETKCSFGWTLHDGYCYILISEQKATWITAARACREQYHATLVDVFSKGQMQWLWNFSGRKSFWIGLNDRVHNGRWEWSKGETVNFTYWKRSPPGSTRKGKHCVLAQKRGKWAAKDCQKGKGHNYVCSKKL</sequence>
<dbReference type="PANTHER" id="PTHR45739">
    <property type="entry name" value="MATRIX PROTEIN, PUTATIVE-RELATED"/>
    <property type="match status" value="1"/>
</dbReference>
<evidence type="ECO:0000256" key="13">
    <source>
        <dbReference type="ARBA" id="ARBA00023157"/>
    </source>
</evidence>
<keyword evidence="12" id="KW-0130">Cell adhesion</keyword>
<dbReference type="Proteomes" id="UP000812440">
    <property type="component" value="Chromosome 1"/>
</dbReference>
<evidence type="ECO:0000256" key="8">
    <source>
        <dbReference type="ARBA" id="ARBA00022734"/>
    </source>
</evidence>
<comment type="subcellular location">
    <subcellularLocation>
        <location evidence="1">Secreted</location>
        <location evidence="1">Extracellular space</location>
        <location evidence="1">Extracellular matrix</location>
        <location evidence="1">Basement membrane</location>
    </subcellularLocation>
</comment>
<dbReference type="Gene3D" id="3.10.100.10">
    <property type="entry name" value="Mannose-Binding Protein A, subunit A"/>
    <property type="match status" value="1"/>
</dbReference>
<dbReference type="InterPro" id="IPR001304">
    <property type="entry name" value="C-type_lectin-like"/>
</dbReference>
<dbReference type="SUPFAM" id="SSF56436">
    <property type="entry name" value="C-type lectin-like"/>
    <property type="match status" value="1"/>
</dbReference>
<comment type="subunit">
    <text evidence="16">Interacts with FREM2.</text>
</comment>
<evidence type="ECO:0000256" key="15">
    <source>
        <dbReference type="ARBA" id="ARBA00058451"/>
    </source>
</evidence>
<dbReference type="GO" id="GO:0007155">
    <property type="term" value="P:cell adhesion"/>
    <property type="evidence" value="ECO:0007669"/>
    <property type="project" value="UniProtKB-KW"/>
</dbReference>
<keyword evidence="13" id="KW-1015">Disulfide bond</keyword>
<keyword evidence="11" id="KW-0084">Basement membrane</keyword>
<comment type="function">
    <text evidence="15">Extracellular matrix protein that plays a role in epidermal differentiation and is required for epidermal adhesion during embryonic development.</text>
</comment>
<evidence type="ECO:0000256" key="4">
    <source>
        <dbReference type="ARBA" id="ARBA00022525"/>
    </source>
</evidence>
<evidence type="ECO:0000256" key="5">
    <source>
        <dbReference type="ARBA" id="ARBA00022530"/>
    </source>
</evidence>